<feature type="compositionally biased region" description="Basic and acidic residues" evidence="1">
    <location>
        <begin position="129"/>
        <end position="142"/>
    </location>
</feature>
<protein>
    <recommendedName>
        <fullName evidence="2">GLTSCR protein conserved domain-containing protein</fullName>
    </recommendedName>
</protein>
<name>A0A0C3F651_PILCF</name>
<feature type="domain" description="GLTSCR protein conserved" evidence="2">
    <location>
        <begin position="9"/>
        <end position="121"/>
    </location>
</feature>
<dbReference type="InterPro" id="IPR015671">
    <property type="entry name" value="GSCR1_dom"/>
</dbReference>
<gene>
    <name evidence="3" type="ORF">PILCRDRAFT_78842</name>
</gene>
<dbReference type="Proteomes" id="UP000054166">
    <property type="component" value="Unassembled WGS sequence"/>
</dbReference>
<evidence type="ECO:0000259" key="2">
    <source>
        <dbReference type="Pfam" id="PF15249"/>
    </source>
</evidence>
<feature type="non-terminal residue" evidence="3">
    <location>
        <position position="1"/>
    </location>
</feature>
<keyword evidence="4" id="KW-1185">Reference proteome</keyword>
<proteinExistence type="predicted"/>
<reference evidence="4" key="2">
    <citation type="submission" date="2015-01" db="EMBL/GenBank/DDBJ databases">
        <title>Evolutionary Origins and Diversification of the Mycorrhizal Mutualists.</title>
        <authorList>
            <consortium name="DOE Joint Genome Institute"/>
            <consortium name="Mycorrhizal Genomics Consortium"/>
            <person name="Kohler A."/>
            <person name="Kuo A."/>
            <person name="Nagy L.G."/>
            <person name="Floudas D."/>
            <person name="Copeland A."/>
            <person name="Barry K.W."/>
            <person name="Cichocki N."/>
            <person name="Veneault-Fourrey C."/>
            <person name="LaButti K."/>
            <person name="Lindquist E.A."/>
            <person name="Lipzen A."/>
            <person name="Lundell T."/>
            <person name="Morin E."/>
            <person name="Murat C."/>
            <person name="Riley R."/>
            <person name="Ohm R."/>
            <person name="Sun H."/>
            <person name="Tunlid A."/>
            <person name="Henrissat B."/>
            <person name="Grigoriev I.V."/>
            <person name="Hibbett D.S."/>
            <person name="Martin F."/>
        </authorList>
    </citation>
    <scope>NUCLEOTIDE SEQUENCE [LARGE SCALE GENOMIC DNA]</scope>
    <source>
        <strain evidence="4">F 1598</strain>
    </source>
</reference>
<dbReference type="InParanoid" id="A0A0C3F651"/>
<evidence type="ECO:0000313" key="4">
    <source>
        <dbReference type="Proteomes" id="UP000054166"/>
    </source>
</evidence>
<reference evidence="3 4" key="1">
    <citation type="submission" date="2014-04" db="EMBL/GenBank/DDBJ databases">
        <authorList>
            <consortium name="DOE Joint Genome Institute"/>
            <person name="Kuo A."/>
            <person name="Tarkka M."/>
            <person name="Buscot F."/>
            <person name="Kohler A."/>
            <person name="Nagy L.G."/>
            <person name="Floudas D."/>
            <person name="Copeland A."/>
            <person name="Barry K.W."/>
            <person name="Cichocki N."/>
            <person name="Veneault-Fourrey C."/>
            <person name="LaButti K."/>
            <person name="Lindquist E.A."/>
            <person name="Lipzen A."/>
            <person name="Lundell T."/>
            <person name="Morin E."/>
            <person name="Murat C."/>
            <person name="Sun H."/>
            <person name="Tunlid A."/>
            <person name="Henrissat B."/>
            <person name="Grigoriev I.V."/>
            <person name="Hibbett D.S."/>
            <person name="Martin F."/>
            <person name="Nordberg H.P."/>
            <person name="Cantor M.N."/>
            <person name="Hua S.X."/>
        </authorList>
    </citation>
    <scope>NUCLEOTIDE SEQUENCE [LARGE SCALE GENOMIC DNA]</scope>
    <source>
        <strain evidence="3 4">F 1598</strain>
    </source>
</reference>
<dbReference type="Pfam" id="PF15249">
    <property type="entry name" value="GLTSCR1"/>
    <property type="match status" value="1"/>
</dbReference>
<dbReference type="HOGENOM" id="CLU_038167_0_0_1"/>
<organism evidence="3 4">
    <name type="scientific">Piloderma croceum (strain F 1598)</name>
    <dbReference type="NCBI Taxonomy" id="765440"/>
    <lineage>
        <taxon>Eukaryota</taxon>
        <taxon>Fungi</taxon>
        <taxon>Dikarya</taxon>
        <taxon>Basidiomycota</taxon>
        <taxon>Agaricomycotina</taxon>
        <taxon>Agaricomycetes</taxon>
        <taxon>Agaricomycetidae</taxon>
        <taxon>Atheliales</taxon>
        <taxon>Atheliaceae</taxon>
        <taxon>Piloderma</taxon>
    </lineage>
</organism>
<feature type="region of interest" description="Disordered" evidence="1">
    <location>
        <begin position="129"/>
        <end position="151"/>
    </location>
</feature>
<accession>A0A0C3F651</accession>
<evidence type="ECO:0000256" key="1">
    <source>
        <dbReference type="SAM" id="MobiDB-lite"/>
    </source>
</evidence>
<dbReference type="STRING" id="765440.A0A0C3F651"/>
<dbReference type="EMBL" id="KN833046">
    <property type="protein sequence ID" value="KIM75484.1"/>
    <property type="molecule type" value="Genomic_DNA"/>
</dbReference>
<dbReference type="AlphaFoldDB" id="A0A0C3F651"/>
<evidence type="ECO:0000313" key="3">
    <source>
        <dbReference type="EMBL" id="KIM75484.1"/>
    </source>
</evidence>
<dbReference type="OrthoDB" id="2556847at2759"/>
<sequence length="323" mass="34659">RFALSLAFDQLSALHPNTDAPFENAVDVVNRLLPYHIFLHPRENLDPVGGIYKGKGKTTSNDLANEIEETEFALECFKRRKRLEDRFRRARLKSGTRASPDDQAYVLALAVLEADRTATASLGNELRDARTEKDRLDREKRVASMHPRPSPYPALSHAQYYRGYPYAYTQPYNPAPSQPTGSPMLGYSSTIPIAPSTNYQLSTASIPVQIPVGSLPALQALGIVPVPAPSLPPADQPQPLAVLRGSTSNGTMLNLEINVSLLQSAQMNGLAIVLNSLMARGGDSAASLPGAGVIPYGAAQPPAVPGYTYNEGASDGSIGTGHD</sequence>